<dbReference type="SUPFAM" id="SSF52540">
    <property type="entry name" value="P-loop containing nucleoside triphosphate hydrolases"/>
    <property type="match status" value="1"/>
</dbReference>
<dbReference type="OrthoDB" id="5790493at2"/>
<evidence type="ECO:0000256" key="3">
    <source>
        <dbReference type="ARBA" id="ARBA00022840"/>
    </source>
</evidence>
<protein>
    <submittedName>
        <fullName evidence="5">PilQ</fullName>
    </submittedName>
</protein>
<evidence type="ECO:0000313" key="7">
    <source>
        <dbReference type="Proteomes" id="UP000006045"/>
    </source>
</evidence>
<comment type="similarity">
    <text evidence="1">Belongs to the GSP E family.</text>
</comment>
<name>K0WRU6_PSEFL</name>
<dbReference type="GO" id="GO:0005886">
    <property type="term" value="C:plasma membrane"/>
    <property type="evidence" value="ECO:0007669"/>
    <property type="project" value="TreeGrafter"/>
</dbReference>
<dbReference type="EMBL" id="CM001562">
    <property type="protein sequence ID" value="EJZ60946.1"/>
    <property type="molecule type" value="Genomic_DNA"/>
</dbReference>
<dbReference type="Pfam" id="PF00437">
    <property type="entry name" value="T2SSE"/>
    <property type="match status" value="1"/>
</dbReference>
<dbReference type="Gene3D" id="3.40.50.300">
    <property type="entry name" value="P-loop containing nucleotide triphosphate hydrolases"/>
    <property type="match status" value="1"/>
</dbReference>
<dbReference type="Gene3D" id="3.30.450.90">
    <property type="match status" value="1"/>
</dbReference>
<evidence type="ECO:0000256" key="2">
    <source>
        <dbReference type="ARBA" id="ARBA00022741"/>
    </source>
</evidence>
<keyword evidence="5" id="KW-0614">Plasmid</keyword>
<gene>
    <name evidence="5" type="primary">pilQ</name>
    <name evidence="5" type="ORF">I1A_000025</name>
</gene>
<reference evidence="6 7" key="2">
    <citation type="submission" date="2012-08" db="EMBL/GenBank/DDBJ databases">
        <title>The genome of cave-isolated P. fluorescens strain R124 demonstrates phenotypic adaptation to the mineral environment.</title>
        <authorList>
            <person name="Barton M.D."/>
            <person name="Petronio M."/>
            <person name="Giarrizzo J.G."/>
            <person name="Bowling B.V."/>
            <person name="Barton H.A."/>
        </authorList>
    </citation>
    <scope>NUCLEOTIDE SEQUENCE [LARGE SCALE GENOMIC DNA]</scope>
    <source>
        <strain evidence="6 7">R124</strain>
        <plasmid evidence="6 7">pMP-R124</plasmid>
    </source>
</reference>
<dbReference type="PANTHER" id="PTHR30258:SF1">
    <property type="entry name" value="PROTEIN TRANSPORT PROTEIN HOFB HOMOLOG"/>
    <property type="match status" value="1"/>
</dbReference>
<dbReference type="RefSeq" id="WP_003230016.1">
    <property type="nucleotide sequence ID" value="NC_022437.1"/>
</dbReference>
<evidence type="ECO:0000313" key="6">
    <source>
        <dbReference type="EMBL" id="EJZ60946.1"/>
    </source>
</evidence>
<dbReference type="GO" id="GO:0016887">
    <property type="term" value="F:ATP hydrolysis activity"/>
    <property type="evidence" value="ECO:0007669"/>
    <property type="project" value="TreeGrafter"/>
</dbReference>
<dbReference type="GO" id="GO:0005524">
    <property type="term" value="F:ATP binding"/>
    <property type="evidence" value="ECO:0007669"/>
    <property type="project" value="UniProtKB-KW"/>
</dbReference>
<evidence type="ECO:0000259" key="4">
    <source>
        <dbReference type="Pfam" id="PF00437"/>
    </source>
</evidence>
<dbReference type="InterPro" id="IPR001482">
    <property type="entry name" value="T2SS/T4SS_dom"/>
</dbReference>
<geneLocation type="plasmid" evidence="5 7">
    <name>pMP-R124</name>
</geneLocation>
<dbReference type="HOGENOM" id="CLU_013446_2_3_6"/>
<dbReference type="AlphaFoldDB" id="K0WRU6"/>
<organism evidence="5">
    <name type="scientific">Pseudomonas fluorescens R124</name>
    <dbReference type="NCBI Taxonomy" id="743713"/>
    <lineage>
        <taxon>Bacteria</taxon>
        <taxon>Pseudomonadati</taxon>
        <taxon>Pseudomonadota</taxon>
        <taxon>Gammaproteobacteria</taxon>
        <taxon>Pseudomonadales</taxon>
        <taxon>Pseudomonadaceae</taxon>
        <taxon>Pseudomonas</taxon>
    </lineage>
</organism>
<dbReference type="Proteomes" id="UP000006045">
    <property type="component" value="Plasmid pMP-R124"/>
</dbReference>
<proteinExistence type="inferred from homology"/>
<feature type="domain" description="Bacterial type II secretion system protein E" evidence="4">
    <location>
        <begin position="106"/>
        <end position="451"/>
    </location>
</feature>
<reference evidence="5" key="1">
    <citation type="submission" date="2012-03" db="EMBL/GenBank/DDBJ databases">
        <title>The genome of cave-isolated P. fluorescens strain R124 demonstrates phenotypic adaptation to the mineral environment.</title>
        <authorList>
            <person name="Barton M.D."/>
            <person name="Petronio M."/>
            <person name="Giarrizzo J.G."/>
            <person name="Bowling B."/>
            <person name="Barton H.A."/>
        </authorList>
    </citation>
    <scope>NUCLEOTIDE SEQUENCE</scope>
    <source>
        <strain evidence="5">R124</strain>
        <plasmid evidence="5">pMP-R124</plasmid>
    </source>
</reference>
<dbReference type="PANTHER" id="PTHR30258">
    <property type="entry name" value="TYPE II SECRETION SYSTEM PROTEIN GSPE-RELATED"/>
    <property type="match status" value="1"/>
</dbReference>
<keyword evidence="3" id="KW-0067">ATP-binding</keyword>
<dbReference type="InterPro" id="IPR027417">
    <property type="entry name" value="P-loop_NTPase"/>
</dbReference>
<dbReference type="EMBL" id="JQ737005">
    <property type="protein sequence ID" value="AFS51701.1"/>
    <property type="molecule type" value="Genomic_DNA"/>
</dbReference>
<sequence>MTSLAILAPVPLTAPGQTWEVDAELREKLCLTNDGVLHVVDGYGGNHFVMAFVERLRRAGYKHATEYVKPEHLQMLYRGYVGATVGSRQGQQYVGNEASGGKQDEVVKILRSATAAGASDIHFFATPKGHQLSFRIHGELEPAASFAGRDGEAMLSTIYETMSESTGTNYRPNESQSGRLRSEFVTECGLFGARLETRPTLNGPWMAMRLLYDSGKTLTLDQMGYLPSQIEALKRLVHRTDGIVLLTGTTGSGKSTSIQTLLSMLLESVNYTINLVTVEDPVEYRINGANQTPKGPKEEWVDAVANLMRLDPDVGFIGEMRDTASALAAFQAALTGHGLWSTLHVNSATASLQRLHDLGVEDNLAYDPSLVKGLVNQSLTRVLCDNCKVPYERYDLGPIAPDLKTRIHKHCIVEQVFMKGEGCEECKKRGIVGRTAIAEVLAPDLAFMRKFRDDGKAEAQAFWVNEQGGITKNAHLLQRINEGMVDPSHGERDICLLDDYVAVVGVKS</sequence>
<evidence type="ECO:0000256" key="1">
    <source>
        <dbReference type="ARBA" id="ARBA00006611"/>
    </source>
</evidence>
<evidence type="ECO:0000313" key="5">
    <source>
        <dbReference type="EMBL" id="AFS51701.1"/>
    </source>
</evidence>
<keyword evidence="2" id="KW-0547">Nucleotide-binding</keyword>
<accession>K0WRU6</accession>